<keyword evidence="4" id="KW-0472">Membrane</keyword>
<organism evidence="6 7">
    <name type="scientific">Rehmannia glutinosa</name>
    <name type="common">Chinese foxglove</name>
    <dbReference type="NCBI Taxonomy" id="99300"/>
    <lineage>
        <taxon>Eukaryota</taxon>
        <taxon>Viridiplantae</taxon>
        <taxon>Streptophyta</taxon>
        <taxon>Embryophyta</taxon>
        <taxon>Tracheophyta</taxon>
        <taxon>Spermatophyta</taxon>
        <taxon>Magnoliopsida</taxon>
        <taxon>eudicotyledons</taxon>
        <taxon>Gunneridae</taxon>
        <taxon>Pentapetalae</taxon>
        <taxon>asterids</taxon>
        <taxon>lamiids</taxon>
        <taxon>Lamiales</taxon>
        <taxon>Orobanchaceae</taxon>
        <taxon>Rehmannieae</taxon>
        <taxon>Rehmannia</taxon>
    </lineage>
</organism>
<feature type="region of interest" description="Disordered" evidence="3">
    <location>
        <begin position="432"/>
        <end position="479"/>
    </location>
</feature>
<feature type="compositionally biased region" description="Low complexity" evidence="3">
    <location>
        <begin position="468"/>
        <end position="479"/>
    </location>
</feature>
<dbReference type="InterPro" id="IPR045865">
    <property type="entry name" value="ACT-like_dom_sf"/>
</dbReference>
<dbReference type="PROSITE" id="PS51671">
    <property type="entry name" value="ACT"/>
    <property type="match status" value="1"/>
</dbReference>
<dbReference type="PANTHER" id="PTHR31096:SF22">
    <property type="entry name" value="ACT DOMAIN-CONTAINING PROTEIN ACR4"/>
    <property type="match status" value="1"/>
</dbReference>
<evidence type="ECO:0000256" key="3">
    <source>
        <dbReference type="SAM" id="MobiDB-lite"/>
    </source>
</evidence>
<feature type="region of interest" description="Disordered" evidence="3">
    <location>
        <begin position="398"/>
        <end position="418"/>
    </location>
</feature>
<dbReference type="Pfam" id="PF01842">
    <property type="entry name" value="ACT"/>
    <property type="match status" value="1"/>
</dbReference>
<sequence length="506" mass="57252">MDDEYEKLIRRMNPPRYIFISVIPLFSCFDLTISLIYLQLPIARVVDSANKQGILLEVVQILTDLNLMITKAYICSDGGWFMDVTRSRFLLCIFDEKIRRVTSGVDHTSIELIGSDRPGLLSEVSAVLTHLKCNVVSAEVWTHNTRAAAVMQVTDEETGGAISDPERLTMVKRLLCNVLKGSNKSREAKTAVSCGATHTDRRLHQMMFDDRDYERMDDDSSDEKERPSVNVVNWHDKDYSVVTIRCKDRPKLLFDIVCTLTDMQYVVFHGNVEAEGTEAYQEYCIRHIDGSPVKSDAERQRVIQCLEAAIQRRVSEVNDPVRKVKYELVTKSLKIICWKLLVHMSRSVFLTVTRAEVSTRAGKAVNTFYVRDASGYPVDPKIIDSIRQTIGQTILRVKGSPQESQVTQESPTSEFPGFQTIATRDERVVNHRRPPLSRLQRRAPRPLQLKSATSDECRSSIKLNKDQSSSASAFSSKDPIPLLSPLVLPSMLDSPVIQQEKMAKSH</sequence>
<evidence type="ECO:0000313" key="6">
    <source>
        <dbReference type="EMBL" id="KAK6157771.1"/>
    </source>
</evidence>
<dbReference type="Gene3D" id="3.30.70.260">
    <property type="match status" value="1"/>
</dbReference>
<dbReference type="EMBL" id="JABTTQ020000005">
    <property type="protein sequence ID" value="KAK6157771.1"/>
    <property type="molecule type" value="Genomic_DNA"/>
</dbReference>
<name>A0ABR0XFN4_REHGL</name>
<evidence type="ECO:0000256" key="4">
    <source>
        <dbReference type="SAM" id="Phobius"/>
    </source>
</evidence>
<comment type="function">
    <text evidence="2">Binds amino acids.</text>
</comment>
<protein>
    <recommendedName>
        <fullName evidence="2">ACT domain-containing protein ACR</fullName>
    </recommendedName>
    <alternativeName>
        <fullName evidence="2">Protein ACT DOMAIN REPEATS</fullName>
    </alternativeName>
</protein>
<keyword evidence="4" id="KW-1133">Transmembrane helix</keyword>
<proteinExistence type="predicted"/>
<feature type="domain" description="ACT" evidence="5">
    <location>
        <begin position="109"/>
        <end position="186"/>
    </location>
</feature>
<gene>
    <name evidence="6" type="ORF">DH2020_012019</name>
</gene>
<dbReference type="SUPFAM" id="SSF55021">
    <property type="entry name" value="ACT-like"/>
    <property type="match status" value="2"/>
</dbReference>
<keyword evidence="4" id="KW-0812">Transmembrane</keyword>
<accession>A0ABR0XFN4</accession>
<comment type="caution">
    <text evidence="6">The sequence shown here is derived from an EMBL/GenBank/DDBJ whole genome shotgun (WGS) entry which is preliminary data.</text>
</comment>
<evidence type="ECO:0000259" key="5">
    <source>
        <dbReference type="PROSITE" id="PS51671"/>
    </source>
</evidence>
<evidence type="ECO:0000256" key="1">
    <source>
        <dbReference type="ARBA" id="ARBA00022737"/>
    </source>
</evidence>
<evidence type="ECO:0000313" key="7">
    <source>
        <dbReference type="Proteomes" id="UP001318860"/>
    </source>
</evidence>
<feature type="transmembrane region" description="Helical" evidence="4">
    <location>
        <begin position="17"/>
        <end position="38"/>
    </location>
</feature>
<dbReference type="InterPro" id="IPR040217">
    <property type="entry name" value="ACR1-12"/>
</dbReference>
<evidence type="ECO:0000256" key="2">
    <source>
        <dbReference type="RuleBase" id="RU369043"/>
    </source>
</evidence>
<feature type="compositionally biased region" description="Basic residues" evidence="3">
    <location>
        <begin position="432"/>
        <end position="444"/>
    </location>
</feature>
<feature type="compositionally biased region" description="Polar residues" evidence="3">
    <location>
        <begin position="401"/>
        <end position="413"/>
    </location>
</feature>
<dbReference type="CDD" id="cd04897">
    <property type="entry name" value="ACT_ACR_3"/>
    <property type="match status" value="1"/>
</dbReference>
<feature type="compositionally biased region" description="Basic and acidic residues" evidence="3">
    <location>
        <begin position="453"/>
        <end position="465"/>
    </location>
</feature>
<keyword evidence="7" id="KW-1185">Reference proteome</keyword>
<dbReference type="Proteomes" id="UP001318860">
    <property type="component" value="Unassembled WGS sequence"/>
</dbReference>
<dbReference type="PANTHER" id="PTHR31096">
    <property type="entry name" value="ACT DOMAIN-CONTAINING PROTEIN ACR4-RELATED"/>
    <property type="match status" value="1"/>
</dbReference>
<reference evidence="6 7" key="1">
    <citation type="journal article" date="2021" name="Comput. Struct. Biotechnol. J.">
        <title>De novo genome assembly of the potent medicinal plant Rehmannia glutinosa using nanopore technology.</title>
        <authorList>
            <person name="Ma L."/>
            <person name="Dong C."/>
            <person name="Song C."/>
            <person name="Wang X."/>
            <person name="Zheng X."/>
            <person name="Niu Y."/>
            <person name="Chen S."/>
            <person name="Feng W."/>
        </authorList>
    </citation>
    <scope>NUCLEOTIDE SEQUENCE [LARGE SCALE GENOMIC DNA]</scope>
    <source>
        <strain evidence="6">DH-2019</strain>
    </source>
</reference>
<dbReference type="InterPro" id="IPR002912">
    <property type="entry name" value="ACT_dom"/>
</dbReference>
<keyword evidence="1 2" id="KW-0677">Repeat</keyword>